<evidence type="ECO:0000256" key="1">
    <source>
        <dbReference type="SAM" id="MobiDB-lite"/>
    </source>
</evidence>
<comment type="caution">
    <text evidence="2">The sequence shown here is derived from an EMBL/GenBank/DDBJ whole genome shotgun (WGS) entry which is preliminary data.</text>
</comment>
<accession>A0A210PGX7</accession>
<feature type="compositionally biased region" description="Low complexity" evidence="1">
    <location>
        <begin position="309"/>
        <end position="324"/>
    </location>
</feature>
<feature type="compositionally biased region" description="Polar residues" evidence="1">
    <location>
        <begin position="112"/>
        <end position="129"/>
    </location>
</feature>
<protein>
    <submittedName>
        <fullName evidence="2">Uncharacterized protein</fullName>
    </submittedName>
</protein>
<feature type="region of interest" description="Disordered" evidence="1">
    <location>
        <begin position="266"/>
        <end position="410"/>
    </location>
</feature>
<evidence type="ECO:0000313" key="2">
    <source>
        <dbReference type="EMBL" id="OWF35743.1"/>
    </source>
</evidence>
<name>A0A210PGX7_MIZYE</name>
<organism evidence="2 3">
    <name type="scientific">Mizuhopecten yessoensis</name>
    <name type="common">Japanese scallop</name>
    <name type="synonym">Patinopecten yessoensis</name>
    <dbReference type="NCBI Taxonomy" id="6573"/>
    <lineage>
        <taxon>Eukaryota</taxon>
        <taxon>Metazoa</taxon>
        <taxon>Spiralia</taxon>
        <taxon>Lophotrochozoa</taxon>
        <taxon>Mollusca</taxon>
        <taxon>Bivalvia</taxon>
        <taxon>Autobranchia</taxon>
        <taxon>Pteriomorphia</taxon>
        <taxon>Pectinida</taxon>
        <taxon>Pectinoidea</taxon>
        <taxon>Pectinidae</taxon>
        <taxon>Mizuhopecten</taxon>
    </lineage>
</organism>
<feature type="compositionally biased region" description="Polar residues" evidence="1">
    <location>
        <begin position="285"/>
        <end position="308"/>
    </location>
</feature>
<dbReference type="EMBL" id="NEDP02076710">
    <property type="protein sequence ID" value="OWF35743.1"/>
    <property type="molecule type" value="Genomic_DNA"/>
</dbReference>
<gene>
    <name evidence="2" type="ORF">KP79_PYT10580</name>
</gene>
<feature type="compositionally biased region" description="Polar residues" evidence="1">
    <location>
        <begin position="446"/>
        <end position="458"/>
    </location>
</feature>
<feature type="region of interest" description="Disordered" evidence="1">
    <location>
        <begin position="434"/>
        <end position="458"/>
    </location>
</feature>
<keyword evidence="3" id="KW-1185">Reference proteome</keyword>
<proteinExistence type="predicted"/>
<feature type="region of interest" description="Disordered" evidence="1">
    <location>
        <begin position="166"/>
        <end position="193"/>
    </location>
</feature>
<reference evidence="2 3" key="1">
    <citation type="journal article" date="2017" name="Nat. Ecol. Evol.">
        <title>Scallop genome provides insights into evolution of bilaterian karyotype and development.</title>
        <authorList>
            <person name="Wang S."/>
            <person name="Zhang J."/>
            <person name="Jiao W."/>
            <person name="Li J."/>
            <person name="Xun X."/>
            <person name="Sun Y."/>
            <person name="Guo X."/>
            <person name="Huan P."/>
            <person name="Dong B."/>
            <person name="Zhang L."/>
            <person name="Hu X."/>
            <person name="Sun X."/>
            <person name="Wang J."/>
            <person name="Zhao C."/>
            <person name="Wang Y."/>
            <person name="Wang D."/>
            <person name="Huang X."/>
            <person name="Wang R."/>
            <person name="Lv J."/>
            <person name="Li Y."/>
            <person name="Zhang Z."/>
            <person name="Liu B."/>
            <person name="Lu W."/>
            <person name="Hui Y."/>
            <person name="Liang J."/>
            <person name="Zhou Z."/>
            <person name="Hou R."/>
            <person name="Li X."/>
            <person name="Liu Y."/>
            <person name="Li H."/>
            <person name="Ning X."/>
            <person name="Lin Y."/>
            <person name="Zhao L."/>
            <person name="Xing Q."/>
            <person name="Dou J."/>
            <person name="Li Y."/>
            <person name="Mao J."/>
            <person name="Guo H."/>
            <person name="Dou H."/>
            <person name="Li T."/>
            <person name="Mu C."/>
            <person name="Jiang W."/>
            <person name="Fu Q."/>
            <person name="Fu X."/>
            <person name="Miao Y."/>
            <person name="Liu J."/>
            <person name="Yu Q."/>
            <person name="Li R."/>
            <person name="Liao H."/>
            <person name="Li X."/>
            <person name="Kong Y."/>
            <person name="Jiang Z."/>
            <person name="Chourrout D."/>
            <person name="Li R."/>
            <person name="Bao Z."/>
        </authorList>
    </citation>
    <scope>NUCLEOTIDE SEQUENCE [LARGE SCALE GENOMIC DNA]</scope>
    <source>
        <strain evidence="2 3">PY_sf001</strain>
    </source>
</reference>
<feature type="region of interest" description="Disordered" evidence="1">
    <location>
        <begin position="112"/>
        <end position="135"/>
    </location>
</feature>
<sequence length="497" mass="56135">MMRENVLTKKPNVSVMRQMDVIPFYEDKLDIEMMEVLRTMQSPVVDERRRVQQRVINKHRLDSERQYWLERDVRDNENRVLRKTMSLNDIRNFSGRNPRSYLEIHQQQIDAARSDSVTNSRANSSQDTYQYRPYPRGEVNSSALSMVYHGSQPSSRLSMANVPMDNTRRETPNRYDSSQFARSESNNSYPVNTVRRYSSQGPVYDDAFRGPNISRANNVSRPEVNDARRMAMPYPNIKHRQGSEEILVTMSPGRPDRVSIRMAPVPSIPLSSSKSSAPPSNQSSNKVQYNSSGANGQSGTNSSRQEGTSSLKPSSSNSNSRSISTVKMDKSQHNTPSIVKSAKRNNAKSDIVEKTEKPASSQKRVIQTERSASSTRSNQPEWYSRIDADSTANSKDAEKEKKGNPTTASMVKTHTKVITQNKTPARVQNITNKQDKTKGIRKTTKQNKPQQSSLRKTNSFKVVGRSTNFFGFVSMADIKAKKKVTFSNDDSERPGTA</sequence>
<dbReference type="AlphaFoldDB" id="A0A210PGX7"/>
<feature type="compositionally biased region" description="Low complexity" evidence="1">
    <location>
        <begin position="266"/>
        <end position="284"/>
    </location>
</feature>
<feature type="compositionally biased region" description="Polar residues" evidence="1">
    <location>
        <begin position="174"/>
        <end position="193"/>
    </location>
</feature>
<dbReference type="Proteomes" id="UP000242188">
    <property type="component" value="Unassembled WGS sequence"/>
</dbReference>
<evidence type="ECO:0000313" key="3">
    <source>
        <dbReference type="Proteomes" id="UP000242188"/>
    </source>
</evidence>
<feature type="compositionally biased region" description="Polar residues" evidence="1">
    <location>
        <begin position="358"/>
        <end position="381"/>
    </location>
</feature>